<dbReference type="Proteomes" id="UP000705230">
    <property type="component" value="Unassembled WGS sequence"/>
</dbReference>
<dbReference type="EMBL" id="JADHSG010000001">
    <property type="protein sequence ID" value="MBL6902788.1"/>
    <property type="molecule type" value="Genomic_DNA"/>
</dbReference>
<comment type="caution">
    <text evidence="1">The sequence shown here is derived from an EMBL/GenBank/DDBJ whole genome shotgun (WGS) entry which is preliminary data.</text>
</comment>
<dbReference type="InterPro" id="IPR014710">
    <property type="entry name" value="RmlC-like_jellyroll"/>
</dbReference>
<dbReference type="Gene3D" id="2.60.120.10">
    <property type="entry name" value="Jelly Rolls"/>
    <property type="match status" value="1"/>
</dbReference>
<accession>A0A937M1P2</accession>
<evidence type="ECO:0000313" key="2">
    <source>
        <dbReference type="Proteomes" id="UP000705230"/>
    </source>
</evidence>
<reference evidence="1" key="1">
    <citation type="submission" date="2020-10" db="EMBL/GenBank/DDBJ databases">
        <title>Microbiome of the Black Sea water column analyzed by genome centric metagenomics.</title>
        <authorList>
            <person name="Cabello-Yeves P.J."/>
            <person name="Callieri C."/>
            <person name="Picazo A."/>
            <person name="Mehrshad M."/>
            <person name="Haro-Moreno J.M."/>
            <person name="Roda-Garcia J."/>
            <person name="Dzembekova N."/>
            <person name="Slabakova V."/>
            <person name="Slabakova N."/>
            <person name="Moncheva S."/>
            <person name="Rodriguez-Valera F."/>
        </authorList>
    </citation>
    <scope>NUCLEOTIDE SEQUENCE</scope>
    <source>
        <strain evidence="1">BS30m-G43</strain>
    </source>
</reference>
<organism evidence="1 2">
    <name type="scientific">SAR86 cluster bacterium</name>
    <dbReference type="NCBI Taxonomy" id="2030880"/>
    <lineage>
        <taxon>Bacteria</taxon>
        <taxon>Pseudomonadati</taxon>
        <taxon>Pseudomonadota</taxon>
        <taxon>Gammaproteobacteria</taxon>
        <taxon>SAR86 cluster</taxon>
    </lineage>
</organism>
<name>A0A937M1P2_9GAMM</name>
<dbReference type="InterPro" id="IPR011051">
    <property type="entry name" value="RmlC_Cupin_sf"/>
</dbReference>
<protein>
    <recommendedName>
        <fullName evidence="3">Cupin domain-containing protein</fullName>
    </recommendedName>
</protein>
<dbReference type="AlphaFoldDB" id="A0A937M1P2"/>
<sequence>MRLLFLFIISITVSANDHEQPKFEGLVSSDVFSLDGGMNLYVEKRSTCNAGNTPKHFHPASGTLVYVLDGVSQSKSSGEWKQYTKDEYWFEPTDWVHGGDADSPDLGDACTDLLVIRVVDEGKDHTVFIK</sequence>
<evidence type="ECO:0008006" key="3">
    <source>
        <dbReference type="Google" id="ProtNLM"/>
    </source>
</evidence>
<gene>
    <name evidence="1" type="ORF">ISR29_01120</name>
</gene>
<dbReference type="SUPFAM" id="SSF51182">
    <property type="entry name" value="RmlC-like cupins"/>
    <property type="match status" value="1"/>
</dbReference>
<proteinExistence type="predicted"/>
<evidence type="ECO:0000313" key="1">
    <source>
        <dbReference type="EMBL" id="MBL6902788.1"/>
    </source>
</evidence>